<dbReference type="Gene3D" id="3.90.1640.10">
    <property type="entry name" value="inorganic pyrophosphatase (n-terminal core)"/>
    <property type="match status" value="1"/>
</dbReference>
<dbReference type="Gene3D" id="3.10.310.30">
    <property type="match status" value="1"/>
</dbReference>
<evidence type="ECO:0000313" key="3">
    <source>
        <dbReference type="EMBL" id="MFD2171307.1"/>
    </source>
</evidence>
<dbReference type="InterPro" id="IPR001667">
    <property type="entry name" value="DDH_dom"/>
</dbReference>
<dbReference type="EMBL" id="JBHUIO010000009">
    <property type="protein sequence ID" value="MFD2171307.1"/>
    <property type="molecule type" value="Genomic_DNA"/>
</dbReference>
<dbReference type="Proteomes" id="UP001597343">
    <property type="component" value="Unassembled WGS sequence"/>
</dbReference>
<dbReference type="RefSeq" id="WP_386048002.1">
    <property type="nucleotide sequence ID" value="NZ_JBHUIO010000009.1"/>
</dbReference>
<dbReference type="InterPro" id="IPR038763">
    <property type="entry name" value="DHH_sf"/>
</dbReference>
<dbReference type="Pfam" id="PF02272">
    <property type="entry name" value="DHHA1"/>
    <property type="match status" value="1"/>
</dbReference>
<feature type="domain" description="DDH" evidence="1">
    <location>
        <begin position="30"/>
        <end position="167"/>
    </location>
</feature>
<gene>
    <name evidence="3" type="ORF">ACFSOY_15160</name>
</gene>
<sequence>MKRKMSLNLKLNQDYKTAADFFQAHDDLLLLVHEKPDGDALGSVLAAAHLLQKLGKTVTLVNDDPIPDKFMFLPLADRFQLPEQVAGKFDRVISFDCGDRKRLGRSASLIAESAHLLNVDHHVTNDKFGTENLVDLEAAATCQIVFKIAYQLQMEIDLDTATCLYTGLMTDTGGFRYSNTSEEVLLIAANLLTKGVSPYKIVDRVMETISWPQLLLIRAALDTLGRDDSGQIAWVTITRQMVDTAGGCDEDVEGLVNYPRNVEGVEVGISFRESSPGRIKVSFRSKYVVDVGAIALEFGGGGHARAAGCTLEGELSAVQEKVLARVGEAVRSNTAHLEEKE</sequence>
<reference evidence="4" key="1">
    <citation type="journal article" date="2019" name="Int. J. Syst. Evol. Microbiol.">
        <title>The Global Catalogue of Microorganisms (GCM) 10K type strain sequencing project: providing services to taxonomists for standard genome sequencing and annotation.</title>
        <authorList>
            <consortium name="The Broad Institute Genomics Platform"/>
            <consortium name="The Broad Institute Genome Sequencing Center for Infectious Disease"/>
            <person name="Wu L."/>
            <person name="Ma J."/>
        </authorList>
    </citation>
    <scope>NUCLEOTIDE SEQUENCE [LARGE SCALE GENOMIC DNA]</scope>
    <source>
        <strain evidence="4">CGMCC 1.13574</strain>
    </source>
</reference>
<dbReference type="InterPro" id="IPR003156">
    <property type="entry name" value="DHHA1_dom"/>
</dbReference>
<dbReference type="InterPro" id="IPR051319">
    <property type="entry name" value="Oligoribo/pAp-PDE_c-di-AMP_PDE"/>
</dbReference>
<evidence type="ECO:0000313" key="4">
    <source>
        <dbReference type="Proteomes" id="UP001597343"/>
    </source>
</evidence>
<evidence type="ECO:0000259" key="2">
    <source>
        <dbReference type="Pfam" id="PF02272"/>
    </source>
</evidence>
<dbReference type="PANTHER" id="PTHR47618:SF1">
    <property type="entry name" value="BIFUNCTIONAL OLIGORIBONUCLEASE AND PAP PHOSPHATASE NRNA"/>
    <property type="match status" value="1"/>
</dbReference>
<comment type="caution">
    <text evidence="3">The sequence shown here is derived from an EMBL/GenBank/DDBJ whole genome shotgun (WGS) entry which is preliminary data.</text>
</comment>
<accession>A0ABW4ZZB5</accession>
<organism evidence="3 4">
    <name type="scientific">Tumebacillus lipolyticus</name>
    <dbReference type="NCBI Taxonomy" id="1280370"/>
    <lineage>
        <taxon>Bacteria</taxon>
        <taxon>Bacillati</taxon>
        <taxon>Bacillota</taxon>
        <taxon>Bacilli</taxon>
        <taxon>Bacillales</taxon>
        <taxon>Alicyclobacillaceae</taxon>
        <taxon>Tumebacillus</taxon>
    </lineage>
</organism>
<keyword evidence="4" id="KW-1185">Reference proteome</keyword>
<keyword evidence="3" id="KW-0378">Hydrolase</keyword>
<proteinExistence type="predicted"/>
<dbReference type="GO" id="GO:0008441">
    <property type="term" value="F:3'(2'),5'-bisphosphate nucleotidase activity"/>
    <property type="evidence" value="ECO:0007669"/>
    <property type="project" value="UniProtKB-EC"/>
</dbReference>
<name>A0ABW4ZZB5_9BACL</name>
<evidence type="ECO:0000259" key="1">
    <source>
        <dbReference type="Pfam" id="PF01368"/>
    </source>
</evidence>
<dbReference type="Pfam" id="PF01368">
    <property type="entry name" value="DHH"/>
    <property type="match status" value="1"/>
</dbReference>
<feature type="domain" description="DHHA1" evidence="2">
    <location>
        <begin position="250"/>
        <end position="324"/>
    </location>
</feature>
<protein>
    <submittedName>
        <fullName evidence="3">Bifunctional oligoribonuclease/PAP phosphatase NrnA</fullName>
        <ecNumber evidence="3">3.1.3.7</ecNumber>
    </submittedName>
</protein>
<dbReference type="PANTHER" id="PTHR47618">
    <property type="entry name" value="BIFUNCTIONAL OLIGORIBONUCLEASE AND PAP PHOSPHATASE NRNA"/>
    <property type="match status" value="1"/>
</dbReference>
<dbReference type="SUPFAM" id="SSF64182">
    <property type="entry name" value="DHH phosphoesterases"/>
    <property type="match status" value="1"/>
</dbReference>
<dbReference type="EC" id="3.1.3.7" evidence="3"/>